<keyword evidence="3" id="KW-1185">Reference proteome</keyword>
<protein>
    <recommendedName>
        <fullName evidence="1">Cyclic nucleotide-binding domain-containing protein</fullName>
    </recommendedName>
</protein>
<evidence type="ECO:0000313" key="3">
    <source>
        <dbReference type="Proteomes" id="UP000219559"/>
    </source>
</evidence>
<dbReference type="Pfam" id="PF00027">
    <property type="entry name" value="cNMP_binding"/>
    <property type="match status" value="1"/>
</dbReference>
<feature type="domain" description="Cyclic nucleotide-binding" evidence="1">
    <location>
        <begin position="40"/>
        <end position="125"/>
    </location>
</feature>
<dbReference type="InterPro" id="IPR014710">
    <property type="entry name" value="RmlC-like_jellyroll"/>
</dbReference>
<gene>
    <name evidence="2" type="ORF">B7P33_06405</name>
</gene>
<evidence type="ECO:0000313" key="2">
    <source>
        <dbReference type="EMBL" id="PCE64798.1"/>
    </source>
</evidence>
<dbReference type="SUPFAM" id="SSF51206">
    <property type="entry name" value="cAMP-binding domain-like"/>
    <property type="match status" value="1"/>
</dbReference>
<organism evidence="2 3">
    <name type="scientific">Sediminicola luteus</name>
    <dbReference type="NCBI Taxonomy" id="319238"/>
    <lineage>
        <taxon>Bacteria</taxon>
        <taxon>Pseudomonadati</taxon>
        <taxon>Bacteroidota</taxon>
        <taxon>Flavobacteriia</taxon>
        <taxon>Flavobacteriales</taxon>
        <taxon>Flavobacteriaceae</taxon>
        <taxon>Sediminicola</taxon>
    </lineage>
</organism>
<sequence>MIMLNFVKNLSMTPLIDYIKTYITLSPEAEQEIRRIGEQIEVPKGTVLLEEGKICRRMYFVAKGTLRTYFYQKGKDITYWIYLDGNLAIPWYSYIQREPSSEYLEAIEDAVLCSLTYDQWQELYLAYPELERFGRLTMEEATSHIDEFYKGYFLYTAKEKYELLTYVFPEVTQRANLGHIASMLGISQETLSRIRAGKA</sequence>
<name>A0A2A4G9Z7_9FLAO</name>
<dbReference type="OrthoDB" id="680421at2"/>
<dbReference type="InterPro" id="IPR000595">
    <property type="entry name" value="cNMP-bd_dom"/>
</dbReference>
<dbReference type="Proteomes" id="UP000219559">
    <property type="component" value="Unassembled WGS sequence"/>
</dbReference>
<dbReference type="InterPro" id="IPR018490">
    <property type="entry name" value="cNMP-bd_dom_sf"/>
</dbReference>
<dbReference type="EMBL" id="NBWU01000002">
    <property type="protein sequence ID" value="PCE64798.1"/>
    <property type="molecule type" value="Genomic_DNA"/>
</dbReference>
<comment type="caution">
    <text evidence="2">The sequence shown here is derived from an EMBL/GenBank/DDBJ whole genome shotgun (WGS) entry which is preliminary data.</text>
</comment>
<proteinExistence type="predicted"/>
<reference evidence="2 3" key="1">
    <citation type="submission" date="2017-04" db="EMBL/GenBank/DDBJ databases">
        <title>A new member of the family Flavobacteriaceae isolated from ascidians.</title>
        <authorList>
            <person name="Chen L."/>
        </authorList>
    </citation>
    <scope>NUCLEOTIDE SEQUENCE [LARGE SCALE GENOMIC DNA]</scope>
    <source>
        <strain evidence="2 3">HQA918</strain>
    </source>
</reference>
<dbReference type="CDD" id="cd00038">
    <property type="entry name" value="CAP_ED"/>
    <property type="match status" value="1"/>
</dbReference>
<evidence type="ECO:0000259" key="1">
    <source>
        <dbReference type="Pfam" id="PF00027"/>
    </source>
</evidence>
<dbReference type="AlphaFoldDB" id="A0A2A4G9Z7"/>
<accession>A0A2A4G9Z7</accession>
<dbReference type="Gene3D" id="2.60.120.10">
    <property type="entry name" value="Jelly Rolls"/>
    <property type="match status" value="1"/>
</dbReference>